<feature type="region of interest" description="Disordered" evidence="1">
    <location>
        <begin position="309"/>
        <end position="368"/>
    </location>
</feature>
<dbReference type="InterPro" id="IPR003959">
    <property type="entry name" value="ATPase_AAA_core"/>
</dbReference>
<dbReference type="PROSITE" id="PS50096">
    <property type="entry name" value="IQ"/>
    <property type="match status" value="1"/>
</dbReference>
<dbReference type="Proteomes" id="UP001516400">
    <property type="component" value="Unassembled WGS sequence"/>
</dbReference>
<gene>
    <name evidence="3" type="ORF">HHI36_020069</name>
</gene>
<name>A0ABD2N9L9_9CUCU</name>
<dbReference type="AlphaFoldDB" id="A0ABD2N9L9"/>
<evidence type="ECO:0000313" key="4">
    <source>
        <dbReference type="Proteomes" id="UP001516400"/>
    </source>
</evidence>
<feature type="compositionally biased region" description="Basic residues" evidence="1">
    <location>
        <begin position="449"/>
        <end position="469"/>
    </location>
</feature>
<dbReference type="SUPFAM" id="SSF52540">
    <property type="entry name" value="P-loop containing nucleoside triphosphate hydrolases"/>
    <property type="match status" value="1"/>
</dbReference>
<organism evidence="3 4">
    <name type="scientific">Cryptolaemus montrouzieri</name>
    <dbReference type="NCBI Taxonomy" id="559131"/>
    <lineage>
        <taxon>Eukaryota</taxon>
        <taxon>Metazoa</taxon>
        <taxon>Ecdysozoa</taxon>
        <taxon>Arthropoda</taxon>
        <taxon>Hexapoda</taxon>
        <taxon>Insecta</taxon>
        <taxon>Pterygota</taxon>
        <taxon>Neoptera</taxon>
        <taxon>Endopterygota</taxon>
        <taxon>Coleoptera</taxon>
        <taxon>Polyphaga</taxon>
        <taxon>Cucujiformia</taxon>
        <taxon>Coccinelloidea</taxon>
        <taxon>Coccinellidae</taxon>
        <taxon>Scymninae</taxon>
        <taxon>Scymnini</taxon>
        <taxon>Cryptolaemus</taxon>
    </lineage>
</organism>
<evidence type="ECO:0000256" key="1">
    <source>
        <dbReference type="SAM" id="MobiDB-lite"/>
    </source>
</evidence>
<comment type="caution">
    <text evidence="3">The sequence shown here is derived from an EMBL/GenBank/DDBJ whole genome shotgun (WGS) entry which is preliminary data.</text>
</comment>
<keyword evidence="4" id="KW-1185">Reference proteome</keyword>
<dbReference type="Pfam" id="PF00004">
    <property type="entry name" value="AAA"/>
    <property type="match status" value="1"/>
</dbReference>
<dbReference type="CDD" id="cd23767">
    <property type="entry name" value="IQCD"/>
    <property type="match status" value="1"/>
</dbReference>
<dbReference type="PANTHER" id="PTHR14690">
    <property type="entry name" value="IQ MOTIF CONTAINING WITH AAA DOMAIN 1"/>
    <property type="match status" value="1"/>
</dbReference>
<feature type="region of interest" description="Disordered" evidence="1">
    <location>
        <begin position="446"/>
        <end position="476"/>
    </location>
</feature>
<protein>
    <recommendedName>
        <fullName evidence="2">ATPase AAA-type core domain-containing protein</fullName>
    </recommendedName>
</protein>
<accession>A0ABD2N9L9</accession>
<dbReference type="InterPro" id="IPR027417">
    <property type="entry name" value="P-loop_NTPase"/>
</dbReference>
<reference evidence="3 4" key="1">
    <citation type="journal article" date="2021" name="BMC Biol.">
        <title>Horizontally acquired antibacterial genes associated with adaptive radiation of ladybird beetles.</title>
        <authorList>
            <person name="Li H.S."/>
            <person name="Tang X.F."/>
            <person name="Huang Y.H."/>
            <person name="Xu Z.Y."/>
            <person name="Chen M.L."/>
            <person name="Du X.Y."/>
            <person name="Qiu B.Y."/>
            <person name="Chen P.T."/>
            <person name="Zhang W."/>
            <person name="Slipinski A."/>
            <person name="Escalona H.E."/>
            <person name="Waterhouse R.M."/>
            <person name="Zwick A."/>
            <person name="Pang H."/>
        </authorList>
    </citation>
    <scope>NUCLEOTIDE SEQUENCE [LARGE SCALE GENOMIC DNA]</scope>
    <source>
        <strain evidence="3">SYSU2018</strain>
    </source>
</reference>
<proteinExistence type="predicted"/>
<dbReference type="InterPro" id="IPR052267">
    <property type="entry name" value="N-DRC_Component"/>
</dbReference>
<dbReference type="InterPro" id="IPR000048">
    <property type="entry name" value="IQ_motif_EF-hand-BS"/>
</dbReference>
<dbReference type="Pfam" id="PF00612">
    <property type="entry name" value="IQ"/>
    <property type="match status" value="1"/>
</dbReference>
<sequence length="808" mass="93498">MSHKYYDENWKKTQALLEATIQAEPAQADRREHRFALATLYIKYILISNQLSEIIDQMVQVQKRALIKKLLEATLGRILELKYDLVEADINDWTHCGDVMETLGLNPFQTELNISNHFRYERKDFLYRKKFLHDCILKLGFLDKDEESSAPMSEEQAILLVQTHERARQGKLRAQYIKQMRLKKEKSKPVAQTETTEDISTSALCAAIRIQKHWRGYVTRKGTRRNKIQEMVLLGMIPTAKFPTEEIEEDLLNRERRRLLRKQRETEYENAVLNIKQKLEKEQKAVILEQLSDQVRSWMHEYKEHTGRLPEFAGSERTTSRMMMSRQGTDSEISKSTGTQLSSRESKSKRDGSAKSKSKQGEKKDDSTIESKMLTSLFLPELNAKSEEFNEVWKNMDEFSNPKQEHYKDIIVNEEMNHLENSLRKVVNEMMKTELQLLQDALDKDKGFKSKKKSSKKAKRSSKKSKKKKEKDLTPDRTEESLFEELIANGIIKSYPEFSMNDFIGERSYNNPSSYNEEKDPSNALGDIRELLKEYCIAPLLSQRLHQASPHIKSVLIAGPTGSGKHLLVNAICTEVGAILFDLSPANIVGKYPGKSGLIMLMHLVLKVSRLLQPSVIYMNDAEKPFIKRTPKTDKTDPKRLKKDLPKLIKSLAQEDRVILIGISRCPWECEQKLLQTVYQKFVVVPKLDYTSRFTVWTTLLNRYSAIGWQFDTSIITKLSDGYSVGAIIATIGEVLTVKRTLQLLVHPLHPLELVGSLSSKNPVYKEEEEAMEIWKMKTPMWRRRLRAIEIFKEEMTEAQAKKSDKRK</sequence>
<dbReference type="Gene3D" id="3.40.50.300">
    <property type="entry name" value="P-loop containing nucleotide triphosphate hydrolases"/>
    <property type="match status" value="1"/>
</dbReference>
<feature type="compositionally biased region" description="Polar residues" evidence="1">
    <location>
        <begin position="316"/>
        <end position="343"/>
    </location>
</feature>
<feature type="domain" description="ATPase AAA-type core" evidence="2">
    <location>
        <begin position="555"/>
        <end position="676"/>
    </location>
</feature>
<feature type="compositionally biased region" description="Basic and acidic residues" evidence="1">
    <location>
        <begin position="344"/>
        <end position="368"/>
    </location>
</feature>
<dbReference type="EMBL" id="JABFTP020000083">
    <property type="protein sequence ID" value="KAL3275302.1"/>
    <property type="molecule type" value="Genomic_DNA"/>
</dbReference>
<evidence type="ECO:0000313" key="3">
    <source>
        <dbReference type="EMBL" id="KAL3275302.1"/>
    </source>
</evidence>
<evidence type="ECO:0000259" key="2">
    <source>
        <dbReference type="Pfam" id="PF00004"/>
    </source>
</evidence>
<dbReference type="PANTHER" id="PTHR14690:SF0">
    <property type="entry name" value="IQ MOTIF CONTAINING WITH AAA DOMAIN 1"/>
    <property type="match status" value="1"/>
</dbReference>